<evidence type="ECO:0000313" key="1">
    <source>
        <dbReference type="EMBL" id="XCD04649.1"/>
    </source>
</evidence>
<evidence type="ECO:0000313" key="2">
    <source>
        <dbReference type="EMBL" id="XCD05239.1"/>
    </source>
</evidence>
<proteinExistence type="predicted"/>
<dbReference type="EMBL" id="PP511489">
    <property type="protein sequence ID" value="XCD04649.1"/>
    <property type="molecule type" value="Genomic_DNA"/>
</dbReference>
<name>A0AAU8AYX6_9VIRU</name>
<evidence type="ECO:0008006" key="3">
    <source>
        <dbReference type="Google" id="ProtNLM"/>
    </source>
</evidence>
<protein>
    <recommendedName>
        <fullName evidence="3">Internal scaffolding protein</fullName>
    </recommendedName>
</protein>
<dbReference type="EMBL" id="PP511534">
    <property type="protein sequence ID" value="XCD05239.1"/>
    <property type="molecule type" value="Genomic_DNA"/>
</dbReference>
<reference evidence="1" key="1">
    <citation type="submission" date="2024-03" db="EMBL/GenBank/DDBJ databases">
        <title>Diverse circular DNA viruses in blood, oral, and fecal samples of captive lemurs.</title>
        <authorList>
            <person name="Paietta E.N."/>
            <person name="Kraberger S."/>
            <person name="Lund M.C."/>
            <person name="Custer J.M."/>
            <person name="Vargas K.M."/>
            <person name="Ehmke E.E."/>
            <person name="Yoder A.D."/>
            <person name="Varsani A."/>
        </authorList>
    </citation>
    <scope>NUCLEOTIDE SEQUENCE</scope>
    <source>
        <strain evidence="1">Duke_24FF_953</strain>
        <strain evidence="2">Duke_24FS_51</strain>
    </source>
</reference>
<organism evidence="1">
    <name type="scientific">Dulem virus 226</name>
    <dbReference type="NCBI Taxonomy" id="3145703"/>
    <lineage>
        <taxon>Viruses</taxon>
        <taxon>Monodnaviria</taxon>
        <taxon>Sangervirae</taxon>
        <taxon>Phixviricota</taxon>
        <taxon>Malgrandaviricetes</taxon>
        <taxon>Petitvirales</taxon>
        <taxon>Microviridae</taxon>
        <taxon>Microvirus</taxon>
    </lineage>
</organism>
<sequence length="153" mass="17425">MRNFAYIDPDHIRDDNRFPTPEGNPLYQPSVYDSVMFEETQSPDSKEKNYSFMDMTGILLNQEKYRRLLGDMNVDNILSQMHPTRSTVMDGMTDEERFACVISRHCQTVSERQAVLKQLADEKSSLTAYAQAMLQMEEDSATPAKADAPASSE</sequence>
<accession>A0AAU8AYX6</accession>